<accession>A0ABP0KAZ6</accession>
<evidence type="ECO:0000313" key="3">
    <source>
        <dbReference type="Proteomes" id="UP001642464"/>
    </source>
</evidence>
<feature type="region of interest" description="Disordered" evidence="1">
    <location>
        <begin position="1"/>
        <end position="37"/>
    </location>
</feature>
<dbReference type="EMBL" id="CAXAMM010010691">
    <property type="protein sequence ID" value="CAK9023981.1"/>
    <property type="molecule type" value="Genomic_DNA"/>
</dbReference>
<proteinExistence type="predicted"/>
<keyword evidence="3" id="KW-1185">Reference proteome</keyword>
<feature type="compositionally biased region" description="Pro residues" evidence="1">
    <location>
        <begin position="17"/>
        <end position="26"/>
    </location>
</feature>
<feature type="non-terminal residue" evidence="2">
    <location>
        <position position="433"/>
    </location>
</feature>
<organism evidence="2 3">
    <name type="scientific">Durusdinium trenchii</name>
    <dbReference type="NCBI Taxonomy" id="1381693"/>
    <lineage>
        <taxon>Eukaryota</taxon>
        <taxon>Sar</taxon>
        <taxon>Alveolata</taxon>
        <taxon>Dinophyceae</taxon>
        <taxon>Suessiales</taxon>
        <taxon>Symbiodiniaceae</taxon>
        <taxon>Durusdinium</taxon>
    </lineage>
</organism>
<name>A0ABP0KAZ6_9DINO</name>
<evidence type="ECO:0000256" key="1">
    <source>
        <dbReference type="SAM" id="MobiDB-lite"/>
    </source>
</evidence>
<evidence type="ECO:0000313" key="2">
    <source>
        <dbReference type="EMBL" id="CAK9023981.1"/>
    </source>
</evidence>
<dbReference type="Proteomes" id="UP001642464">
    <property type="component" value="Unassembled WGS sequence"/>
</dbReference>
<feature type="compositionally biased region" description="Basic and acidic residues" evidence="1">
    <location>
        <begin position="1"/>
        <end position="13"/>
    </location>
</feature>
<gene>
    <name evidence="2" type="ORF">SCF082_LOCUS16424</name>
</gene>
<reference evidence="2 3" key="1">
    <citation type="submission" date="2024-02" db="EMBL/GenBank/DDBJ databases">
        <authorList>
            <person name="Chen Y."/>
            <person name="Shah S."/>
            <person name="Dougan E. K."/>
            <person name="Thang M."/>
            <person name="Chan C."/>
        </authorList>
    </citation>
    <scope>NUCLEOTIDE SEQUENCE [LARGE SCALE GENOMIC DNA]</scope>
</reference>
<protein>
    <submittedName>
        <fullName evidence="2">Uncharacterized protein</fullName>
    </submittedName>
</protein>
<sequence length="433" mass="48895">MEARSQRRSKDTDADAPPLPPPAEPPSPRDEPEEDKENIEDFRNGEVTPHMKVHKTVVTINIEKISRRFPLTTYGCKQISMIAGNFYEKFALNTLCEFDKLLRKPTPRHDFLVRYGWDPNRDSKRNVSAQRDFILRRMANGQVKDLEERMCGHILSTLVPGVQAELKLDGSDILTSWRSDSDQLHKSFKNVRAAVLWIREMDQSKKDGSLQKSMKSLCHHSKEVMDQAKAIRSMASRTTDVISDLTEATTGTMANNLHDAVDMTASFLACTKSTKPSLPPAFCRVYRGIIRKPEGMPLPEQRDSVQMAVLGGSSAAVQEAIIFHHGISEALAHPELAERWTSSGYISVGLAVWDCNHCDDPEHFRSQLMELDSTLPQLLLLLFGNFGRWRAWELVNPNTNTASASTDIPADIPVFREVSISISENRKKDEQYY</sequence>
<comment type="caution">
    <text evidence="2">The sequence shown here is derived from an EMBL/GenBank/DDBJ whole genome shotgun (WGS) entry which is preliminary data.</text>
</comment>